<accession>A0A221C9F4</accession>
<dbReference type="GO" id="GO:0006310">
    <property type="term" value="P:DNA recombination"/>
    <property type="evidence" value="ECO:0007669"/>
    <property type="project" value="UniProtKB-KW"/>
</dbReference>
<dbReference type="InterPro" id="IPR000477">
    <property type="entry name" value="RT_dom"/>
</dbReference>
<dbReference type="InterPro" id="IPR051320">
    <property type="entry name" value="Viral_Replic_Matur_Polypro"/>
</dbReference>
<keyword evidence="12" id="KW-0479">Metal-binding</keyword>
<keyword evidence="10" id="KW-0695">RNA-directed DNA polymerase</keyword>
<dbReference type="InterPro" id="IPR021109">
    <property type="entry name" value="Peptidase_aspartic_dom_sf"/>
</dbReference>
<evidence type="ECO:0000313" key="17">
    <source>
        <dbReference type="EMBL" id="ASL69990.1"/>
    </source>
</evidence>
<keyword evidence="8" id="KW-0378">Hydrolase</keyword>
<dbReference type="PROSITE" id="PS50158">
    <property type="entry name" value="ZF_CCHC"/>
    <property type="match status" value="1"/>
</dbReference>
<evidence type="ECO:0000256" key="2">
    <source>
        <dbReference type="ARBA" id="ARBA00022670"/>
    </source>
</evidence>
<feature type="domain" description="CCHC-type" evidence="14">
    <location>
        <begin position="611"/>
        <end position="627"/>
    </location>
</feature>
<keyword evidence="9" id="KW-0460">Magnesium</keyword>
<dbReference type="PROSITE" id="PS50879">
    <property type="entry name" value="RNASE_H_1"/>
    <property type="match status" value="1"/>
</dbReference>
<keyword evidence="4" id="KW-0548">Nucleotidyltransferase</keyword>
<dbReference type="GO" id="GO:0004523">
    <property type="term" value="F:RNA-DNA hybrid ribonuclease activity"/>
    <property type="evidence" value="ECO:0007669"/>
    <property type="project" value="InterPro"/>
</dbReference>
<dbReference type="GeneID" id="33868342"/>
<keyword evidence="12" id="KW-0863">Zinc-finger</keyword>
<dbReference type="Gene3D" id="4.10.60.10">
    <property type="entry name" value="Zinc finger, CCHC-type"/>
    <property type="match status" value="1"/>
</dbReference>
<dbReference type="SUPFAM" id="SSF56672">
    <property type="entry name" value="DNA/RNA polymerases"/>
    <property type="match status" value="1"/>
</dbReference>
<feature type="domain" description="Reverse transcriptase" evidence="15">
    <location>
        <begin position="1089"/>
        <end position="1279"/>
    </location>
</feature>
<dbReference type="GO" id="GO:0006508">
    <property type="term" value="P:proteolysis"/>
    <property type="evidence" value="ECO:0007669"/>
    <property type="project" value="UniProtKB-KW"/>
</dbReference>
<dbReference type="InterPro" id="IPR043502">
    <property type="entry name" value="DNA/RNA_pol_sf"/>
</dbReference>
<dbReference type="Gene3D" id="3.10.10.10">
    <property type="entry name" value="HIV Type 1 Reverse Transcriptase, subunit A, domain 1"/>
    <property type="match status" value="1"/>
</dbReference>
<keyword evidence="12" id="KW-0862">Zinc</keyword>
<dbReference type="RefSeq" id="YP_009408594.1">
    <property type="nucleotide sequence ID" value="NC_035472.1"/>
</dbReference>
<evidence type="ECO:0000256" key="8">
    <source>
        <dbReference type="ARBA" id="ARBA00022801"/>
    </source>
</evidence>
<dbReference type="FunFam" id="3.10.10.10:FF:000007">
    <property type="entry name" value="Retrovirus-related Pol polyprotein from transposon 17.6-like Protein"/>
    <property type="match status" value="1"/>
</dbReference>
<dbReference type="GO" id="GO:0008270">
    <property type="term" value="F:zinc ion binding"/>
    <property type="evidence" value="ECO:0007669"/>
    <property type="project" value="UniProtKB-KW"/>
</dbReference>
<dbReference type="Pfam" id="PF00077">
    <property type="entry name" value="RVP"/>
    <property type="match status" value="1"/>
</dbReference>
<dbReference type="SUPFAM" id="SSF50630">
    <property type="entry name" value="Acid proteases"/>
    <property type="match status" value="1"/>
</dbReference>
<dbReference type="KEGG" id="vg:33868342"/>
<dbReference type="InterPro" id="IPR018061">
    <property type="entry name" value="Retropepsins"/>
</dbReference>
<dbReference type="InterPro" id="IPR001878">
    <property type="entry name" value="Znf_CCHC"/>
</dbReference>
<keyword evidence="7" id="KW-0255">Endonuclease</keyword>
<evidence type="ECO:0000256" key="11">
    <source>
        <dbReference type="ARBA" id="ARBA00023172"/>
    </source>
</evidence>
<evidence type="ECO:0000256" key="13">
    <source>
        <dbReference type="SAM" id="MobiDB-lite"/>
    </source>
</evidence>
<feature type="region of interest" description="Disordered" evidence="13">
    <location>
        <begin position="1"/>
        <end position="90"/>
    </location>
</feature>
<keyword evidence="5" id="KW-0540">Nuclease</keyword>
<evidence type="ECO:0000256" key="12">
    <source>
        <dbReference type="PROSITE-ProRule" id="PRU00047"/>
    </source>
</evidence>
<dbReference type="EMBL" id="KX852476">
    <property type="protein sequence ID" value="ASL69990.1"/>
    <property type="molecule type" value="Genomic_DNA"/>
</dbReference>
<dbReference type="EC" id="2.7.7.49" evidence="1"/>
<evidence type="ECO:0000256" key="1">
    <source>
        <dbReference type="ARBA" id="ARBA00012493"/>
    </source>
</evidence>
<dbReference type="Gene3D" id="3.30.420.10">
    <property type="entry name" value="Ribonuclease H-like superfamily/Ribonuclease H"/>
    <property type="match status" value="1"/>
</dbReference>
<dbReference type="SUPFAM" id="SSF57756">
    <property type="entry name" value="Retrovirus zinc finger-like domains"/>
    <property type="match status" value="1"/>
</dbReference>
<protein>
    <recommendedName>
        <fullName evidence="1">RNA-directed DNA polymerase</fullName>
        <ecNumber evidence="1">2.7.7.49</ecNumber>
    </recommendedName>
</protein>
<dbReference type="InterPro" id="IPR036875">
    <property type="entry name" value="Znf_CCHC_sf"/>
</dbReference>
<dbReference type="PANTHER" id="PTHR33064:SF37">
    <property type="entry name" value="RIBONUCLEASE H"/>
    <property type="match status" value="1"/>
</dbReference>
<feature type="compositionally biased region" description="Low complexity" evidence="13">
    <location>
        <begin position="71"/>
        <end position="80"/>
    </location>
</feature>
<dbReference type="GO" id="GO:0003964">
    <property type="term" value="F:RNA-directed DNA polymerase activity"/>
    <property type="evidence" value="ECO:0007669"/>
    <property type="project" value="UniProtKB-KW"/>
</dbReference>
<dbReference type="GO" id="GO:0004190">
    <property type="term" value="F:aspartic-type endopeptidase activity"/>
    <property type="evidence" value="ECO:0007669"/>
    <property type="project" value="UniProtKB-KW"/>
</dbReference>
<evidence type="ECO:0000259" key="16">
    <source>
        <dbReference type="PROSITE" id="PS50879"/>
    </source>
</evidence>
<evidence type="ECO:0000256" key="5">
    <source>
        <dbReference type="ARBA" id="ARBA00022722"/>
    </source>
</evidence>
<dbReference type="PROSITE" id="PS50878">
    <property type="entry name" value="RT_POL"/>
    <property type="match status" value="1"/>
</dbReference>
<dbReference type="InterPro" id="IPR041373">
    <property type="entry name" value="RT_RNaseH"/>
</dbReference>
<evidence type="ECO:0000313" key="18">
    <source>
        <dbReference type="Proteomes" id="UP000217298"/>
    </source>
</evidence>
<dbReference type="Gene3D" id="2.40.70.10">
    <property type="entry name" value="Acid Proteases"/>
    <property type="match status" value="1"/>
</dbReference>
<evidence type="ECO:0000259" key="14">
    <source>
        <dbReference type="PROSITE" id="PS50158"/>
    </source>
</evidence>
<evidence type="ECO:0000256" key="3">
    <source>
        <dbReference type="ARBA" id="ARBA00022679"/>
    </source>
</evidence>
<dbReference type="Pfam" id="PF17917">
    <property type="entry name" value="RT_RNaseH"/>
    <property type="match status" value="1"/>
</dbReference>
<evidence type="ECO:0000256" key="6">
    <source>
        <dbReference type="ARBA" id="ARBA00022750"/>
    </source>
</evidence>
<keyword evidence="3" id="KW-0808">Transferase</keyword>
<evidence type="ECO:0000256" key="10">
    <source>
        <dbReference type="ARBA" id="ARBA00022918"/>
    </source>
</evidence>
<dbReference type="SMART" id="SM00343">
    <property type="entry name" value="ZnF_C2HC"/>
    <property type="match status" value="1"/>
</dbReference>
<sequence>MVVCHSHSDGYTSTADRPLPPVDSHDLPEIPDDQDSEQFLAILTFTGDPQYLLPDPVYDTSSDSDSDSDTESTTSDGPLPDLGPPDHVWATDPRPSYAVWEENRSGNCPKAFWRSYQPPASYLDPVPDPSTASWGPDFDEPLVPPEGGGEHCVAATRAENEILDDNDALFSEHDLFGHDLSYDPDQDLFLEHDLFTPPPDWDAWLDTDLSETAESQGPNPMMIQVTSINDHEIEEAYHLPTIPDDESTGTEVLDINTDQTIAMLHDDDDWSNYPKFRPIELIAAETALASSSTTIAMSPYNPPEDTMMGPPQYPPATARPNMPNPWAVPDYATRNAGRARFQGGIPGEQWQLPSAQQIAGAMLVLPDDIGMYNDVISRWESITTNLVDSKVWGDVTTKINFIENLLGEIEKKLFVQWRMMYPDQYQRLIAIGDDTQNILSQIRRIITLEDPATGSTAERDQAYLDLERLSCEHMKDLIPYMNRYKVLSAKTGRLFINSELSDKFFRKMPTLIGKHLEQKYNAAFPGNTIGVFPRIHFAYQELAEMCKQAQLQRGLKDLAFCSQIPLPGYYGPRKKYGLRKAKNYSGKPHKSHVRVIKKKYQHDRGRVKKCKCFICGKEGHFARECRNNVGNKERVAMLNELDLPEDYDIVSVDLNEPDSDAICSVSEGETSTEQQCQAATLEFPGIEGLFMLGAPEGSRVQIKVSDEILNCVHQWQMNEDVDVLYIRCLFCKYNTKKRMRIHCTQCKVTACPMCSDYYLQVHITPGPPVQKEFDEKPVLRELLQYVTWLQTENDRLKAELRAATERRPREDVGDVEIDAELLKDLEDLEIHDKGRESIQYLGEYVVCRASTDQKEYHPKRMINRLFNMKVTFHIPTMDPFTVSAILDTGATACCIDKGSVPEDALEENSYTVYFNGVNSRQAANWKLKGGQMQIGENKFKIPFTYSFNMNLGDGIQMIIGCNFVRAMQGGIRIEGNQVTFYKQLTTIETTMSAGPCIQEEEDLDAAVMTELSLFSAVPSNQKFLQQYRGTLDRLKEQGYIGDNPLQHWEKNQLKCHIDIINPDITIQDPPLKHVTPALKETFQKHIDALLKLGVIRESSSRHRTMAMIVKSGTTVDPITGQEQKGKERMVFNYRTLNDNTYKDQYSLPGINTILKKVGNSKIYSKFDLKSGFHQIAMEKESIPWTAFIVPQGLYEWLVMPFGLKNAPALFQRKMDNCFKGTEDFIAVYIDDVLVFSNNEQDHHRHLHVMLNICKQHGLILSPSKMMIAVPEVYFLGAVLGKQKLKLQPHIIQKIANFKDADLQEKKGLRSWLGILNYARSYIPNLGSKLGPLYEKTSPHGDKRFKPSDWALVKELKAQIQNLPDLEIAPASAYIVLETDGSMTGWGGVCKWKKAKGDPRSTERVCAYANGKFPTVKSSIDAEIFACMETLDALKIHYLDKEEITLRTDCQAIISFYNKSATNKPSRVRWLNFADFITGTGVKIVFEHIDGRQNVLADSLSRLITYMSTEWQTLEEADQAAQAQLSIQTNLLLYCGLQPIIETGLKTSLRGPLRQINMTRSPNGLEQLTRSPKMLSWQHWKKCPKYWRPRKTIFKCRQ</sequence>
<dbReference type="InterPro" id="IPR036397">
    <property type="entry name" value="RNaseH_sf"/>
</dbReference>
<keyword evidence="11" id="KW-0233">DNA recombination</keyword>
<dbReference type="InterPro" id="IPR002156">
    <property type="entry name" value="RNaseH_domain"/>
</dbReference>
<organism evidence="17">
    <name type="scientific">Jujube mosaic-associated virus</name>
    <dbReference type="NCBI Taxonomy" id="2020956"/>
    <lineage>
        <taxon>Viruses</taxon>
        <taxon>Riboviria</taxon>
        <taxon>Pararnavirae</taxon>
        <taxon>Artverviricota</taxon>
        <taxon>Revtraviricetes</taxon>
        <taxon>Ortervirales</taxon>
        <taxon>Caulimoviridae</taxon>
        <taxon>Badnavirus</taxon>
        <taxon>Badnavirus tesselloziziphi</taxon>
    </lineage>
</organism>
<dbReference type="CDD" id="cd01647">
    <property type="entry name" value="RT_LTR"/>
    <property type="match status" value="1"/>
</dbReference>
<dbReference type="InterPro" id="IPR043128">
    <property type="entry name" value="Rev_trsase/Diguanyl_cyclase"/>
</dbReference>
<evidence type="ECO:0000259" key="15">
    <source>
        <dbReference type="PROSITE" id="PS50878"/>
    </source>
</evidence>
<keyword evidence="6" id="KW-0064">Aspartyl protease</keyword>
<dbReference type="Pfam" id="PF00098">
    <property type="entry name" value="zf-CCHC"/>
    <property type="match status" value="1"/>
</dbReference>
<dbReference type="Proteomes" id="UP000217298">
    <property type="component" value="Segment"/>
</dbReference>
<evidence type="ECO:0000256" key="7">
    <source>
        <dbReference type="ARBA" id="ARBA00022759"/>
    </source>
</evidence>
<proteinExistence type="predicted"/>
<dbReference type="Pfam" id="PF00078">
    <property type="entry name" value="RVT_1"/>
    <property type="match status" value="1"/>
</dbReference>
<dbReference type="PANTHER" id="PTHR33064">
    <property type="entry name" value="POL PROTEIN"/>
    <property type="match status" value="1"/>
</dbReference>
<dbReference type="GO" id="GO:0003676">
    <property type="term" value="F:nucleic acid binding"/>
    <property type="evidence" value="ECO:0007669"/>
    <property type="project" value="InterPro"/>
</dbReference>
<dbReference type="Pfam" id="PF22909">
    <property type="entry name" value="Caulimovir_coat_dom"/>
    <property type="match status" value="1"/>
</dbReference>
<feature type="domain" description="RNase H type-1" evidence="16">
    <location>
        <begin position="1370"/>
        <end position="1505"/>
    </location>
</feature>
<keyword evidence="18" id="KW-1185">Reference proteome</keyword>
<name>A0A221C9F4_9VIRU</name>
<evidence type="ECO:0000256" key="9">
    <source>
        <dbReference type="ARBA" id="ARBA00022842"/>
    </source>
</evidence>
<evidence type="ECO:0000256" key="4">
    <source>
        <dbReference type="ARBA" id="ARBA00022695"/>
    </source>
</evidence>
<reference evidence="17" key="1">
    <citation type="journal article" date="2017" name="Arch. Virol.">
        <title>Full genome sequence of jujube mosaic-associated virus, a new member of the family Caulimoviridae.</title>
        <authorList>
            <person name="Du K."/>
            <person name="Liu S."/>
            <person name="Chen Z."/>
            <person name="Fan Z."/>
            <person name="Wang H."/>
            <person name="Tian G."/>
            <person name="Zhou T."/>
        </authorList>
    </citation>
    <scope>NUCLEOTIDE SEQUENCE [LARGE SCALE GENOMIC DNA]</scope>
    <source>
        <strain evidence="17">Z6</strain>
    </source>
</reference>
<keyword evidence="2" id="KW-0645">Protease</keyword>
<dbReference type="Gene3D" id="3.30.70.270">
    <property type="match status" value="2"/>
</dbReference>